<evidence type="ECO:0000313" key="3">
    <source>
        <dbReference type="Proteomes" id="UP000030746"/>
    </source>
</evidence>
<proteinExistence type="predicted"/>
<accession>V4AIJ4</accession>
<dbReference type="Proteomes" id="UP000030746">
    <property type="component" value="Unassembled WGS sequence"/>
</dbReference>
<dbReference type="KEGG" id="lgi:LOTGIDRAFT_231651"/>
<feature type="compositionally biased region" description="Basic and acidic residues" evidence="1">
    <location>
        <begin position="157"/>
        <end position="170"/>
    </location>
</feature>
<dbReference type="CTD" id="20248662"/>
<dbReference type="AlphaFoldDB" id="V4AIJ4"/>
<dbReference type="RefSeq" id="XP_009052313.1">
    <property type="nucleotide sequence ID" value="XM_009054065.1"/>
</dbReference>
<dbReference type="HOGENOM" id="CLU_657713_0_0_1"/>
<keyword evidence="3" id="KW-1185">Reference proteome</keyword>
<evidence type="ECO:0000313" key="2">
    <source>
        <dbReference type="EMBL" id="ESO96812.1"/>
    </source>
</evidence>
<organism evidence="2 3">
    <name type="scientific">Lottia gigantea</name>
    <name type="common">Giant owl limpet</name>
    <dbReference type="NCBI Taxonomy" id="225164"/>
    <lineage>
        <taxon>Eukaryota</taxon>
        <taxon>Metazoa</taxon>
        <taxon>Spiralia</taxon>
        <taxon>Lophotrochozoa</taxon>
        <taxon>Mollusca</taxon>
        <taxon>Gastropoda</taxon>
        <taxon>Patellogastropoda</taxon>
        <taxon>Lottioidea</taxon>
        <taxon>Lottiidae</taxon>
        <taxon>Lottia</taxon>
    </lineage>
</organism>
<feature type="compositionally biased region" description="Basic and acidic residues" evidence="1">
    <location>
        <begin position="72"/>
        <end position="98"/>
    </location>
</feature>
<name>V4AIJ4_LOTGI</name>
<feature type="compositionally biased region" description="Basic and acidic residues" evidence="1">
    <location>
        <begin position="134"/>
        <end position="149"/>
    </location>
</feature>
<reference evidence="2 3" key="1">
    <citation type="journal article" date="2013" name="Nature">
        <title>Insights into bilaterian evolution from three spiralian genomes.</title>
        <authorList>
            <person name="Simakov O."/>
            <person name="Marletaz F."/>
            <person name="Cho S.J."/>
            <person name="Edsinger-Gonzales E."/>
            <person name="Havlak P."/>
            <person name="Hellsten U."/>
            <person name="Kuo D.H."/>
            <person name="Larsson T."/>
            <person name="Lv J."/>
            <person name="Arendt D."/>
            <person name="Savage R."/>
            <person name="Osoegawa K."/>
            <person name="de Jong P."/>
            <person name="Grimwood J."/>
            <person name="Chapman J.A."/>
            <person name="Shapiro H."/>
            <person name="Aerts A."/>
            <person name="Otillar R.P."/>
            <person name="Terry A.Y."/>
            <person name="Boore J.L."/>
            <person name="Grigoriev I.V."/>
            <person name="Lindberg D.R."/>
            <person name="Seaver E.C."/>
            <person name="Weisblat D.A."/>
            <person name="Putnam N.H."/>
            <person name="Rokhsar D.S."/>
        </authorList>
    </citation>
    <scope>NUCLEOTIDE SEQUENCE [LARGE SCALE GENOMIC DNA]</scope>
</reference>
<dbReference type="GeneID" id="20248662"/>
<evidence type="ECO:0000256" key="1">
    <source>
        <dbReference type="SAM" id="MobiDB-lite"/>
    </source>
</evidence>
<gene>
    <name evidence="2" type="ORF">LOTGIDRAFT_231651</name>
</gene>
<protein>
    <submittedName>
        <fullName evidence="2">Uncharacterized protein</fullName>
    </submittedName>
</protein>
<dbReference type="EMBL" id="KB201362">
    <property type="protein sequence ID" value="ESO96812.1"/>
    <property type="molecule type" value="Genomic_DNA"/>
</dbReference>
<dbReference type="OrthoDB" id="6152405at2759"/>
<feature type="compositionally biased region" description="Polar residues" evidence="1">
    <location>
        <begin position="103"/>
        <end position="128"/>
    </location>
</feature>
<feature type="region of interest" description="Disordered" evidence="1">
    <location>
        <begin position="72"/>
        <end position="170"/>
    </location>
</feature>
<sequence>MNTDKASNFINSLVRNLQVLCHSNVDFSDNVEVIGHIYLSVDKSKKFNYIVNEKVCKNDDSSTVFVSNSFHAEDQKKKEEKKSACSEQKPRPTPEQSRHHPHNQNQFHTSTKRNSNQSDNHNFSPTIQRQKRPSHLESPHSSHGGDNKKPRNAPSDHPSHDSPNKQIKHEPMSIDLTNVKEEPSENNEISNLSFADISDTSWSHSKHQQISEQHLQGNDDSLPVSFGGDSDNYGIYPVAMYDNNLGSLTSQPTSSQDAIDQQFQGILPVTTLAMRMQMEELMAPRKEITLENKIKIIQASATKHGVKQPQHALAMQFDQNFDLRRLFSNVQRITAQQKEEILAALQSDEKPTQAALAVKYVPSRHTAPKLSTEQREEIIRALQSEFKPSQAALAVKYGVSRQAVNSLKRRYIDNIEYQ</sequence>